<protein>
    <submittedName>
        <fullName evidence="2">Uncharacterized protein</fullName>
    </submittedName>
</protein>
<organism evidence="2 3">
    <name type="scientific">Pseudolycoriella hygida</name>
    <dbReference type="NCBI Taxonomy" id="35572"/>
    <lineage>
        <taxon>Eukaryota</taxon>
        <taxon>Metazoa</taxon>
        <taxon>Ecdysozoa</taxon>
        <taxon>Arthropoda</taxon>
        <taxon>Hexapoda</taxon>
        <taxon>Insecta</taxon>
        <taxon>Pterygota</taxon>
        <taxon>Neoptera</taxon>
        <taxon>Endopterygota</taxon>
        <taxon>Diptera</taxon>
        <taxon>Nematocera</taxon>
        <taxon>Sciaroidea</taxon>
        <taxon>Sciaridae</taxon>
        <taxon>Pseudolycoriella</taxon>
    </lineage>
</organism>
<accession>A0A9Q0RYY5</accession>
<dbReference type="OrthoDB" id="8182951at2759"/>
<feature type="non-terminal residue" evidence="2">
    <location>
        <position position="1"/>
    </location>
</feature>
<feature type="non-terminal residue" evidence="2">
    <location>
        <position position="323"/>
    </location>
</feature>
<dbReference type="EMBL" id="WJQU01000003">
    <property type="protein sequence ID" value="KAJ6637338.1"/>
    <property type="molecule type" value="Genomic_DNA"/>
</dbReference>
<gene>
    <name evidence="2" type="ORF">Bhyg_10068</name>
</gene>
<evidence type="ECO:0000313" key="2">
    <source>
        <dbReference type="EMBL" id="KAJ6637338.1"/>
    </source>
</evidence>
<dbReference type="AlphaFoldDB" id="A0A9Q0RYY5"/>
<comment type="caution">
    <text evidence="2">The sequence shown here is derived from an EMBL/GenBank/DDBJ whole genome shotgun (WGS) entry which is preliminary data.</text>
</comment>
<proteinExistence type="predicted"/>
<evidence type="ECO:0000256" key="1">
    <source>
        <dbReference type="SAM" id="MobiDB-lite"/>
    </source>
</evidence>
<name>A0A9Q0RYY5_9DIPT</name>
<evidence type="ECO:0000313" key="3">
    <source>
        <dbReference type="Proteomes" id="UP001151699"/>
    </source>
</evidence>
<sequence length="323" mass="36181">CRLLQLPATVVLSSTTAVVENRSNSKVKDDSNKTTRKKSNKTTTKPVVAAPKRAITTSSSLSRQIAPTQSSNRIQLSTKELPSKKQPTKSNKKKEPLTYETDLYQCPNATQAEFQLFPTLCKRHGECIKNVGKTYRCCKQFGSRRCLRGVAKPIPEQDHAPILGLIPRKCPKEPLAELFWQLQTCETDADCWPRVCCPDGIKRYCRTSKPELEKLSLPGAKQLSYPIESLSAYLQCTPPPPPAFDSYPKKCNNTLDCFPNVCCQEAGKKHCRPPRRSLLALVTGFAQILNNISTKFSKSDHILLLLILNNLRKSLNLPLLKKE</sequence>
<reference evidence="2" key="1">
    <citation type="submission" date="2022-07" db="EMBL/GenBank/DDBJ databases">
        <authorList>
            <person name="Trinca V."/>
            <person name="Uliana J.V.C."/>
            <person name="Torres T.T."/>
            <person name="Ward R.J."/>
            <person name="Monesi N."/>
        </authorList>
    </citation>
    <scope>NUCLEOTIDE SEQUENCE</scope>
    <source>
        <strain evidence="2">HSMRA1968</strain>
        <tissue evidence="2">Whole embryos</tissue>
    </source>
</reference>
<keyword evidence="3" id="KW-1185">Reference proteome</keyword>
<dbReference type="Proteomes" id="UP001151699">
    <property type="component" value="Chromosome X"/>
</dbReference>
<feature type="compositionally biased region" description="Polar residues" evidence="1">
    <location>
        <begin position="55"/>
        <end position="80"/>
    </location>
</feature>
<feature type="region of interest" description="Disordered" evidence="1">
    <location>
        <begin position="20"/>
        <end position="95"/>
    </location>
</feature>